<dbReference type="InterPro" id="IPR052895">
    <property type="entry name" value="HetReg/Transcr_Mod"/>
</dbReference>
<protein>
    <recommendedName>
        <fullName evidence="1">Heterokaryon incompatibility domain-containing protein</fullName>
    </recommendedName>
</protein>
<organism evidence="2 3">
    <name type="scientific">Apophysomyces ossiformis</name>
    <dbReference type="NCBI Taxonomy" id="679940"/>
    <lineage>
        <taxon>Eukaryota</taxon>
        <taxon>Fungi</taxon>
        <taxon>Fungi incertae sedis</taxon>
        <taxon>Mucoromycota</taxon>
        <taxon>Mucoromycotina</taxon>
        <taxon>Mucoromycetes</taxon>
        <taxon>Mucorales</taxon>
        <taxon>Mucorineae</taxon>
        <taxon>Mucoraceae</taxon>
        <taxon>Apophysomyces</taxon>
    </lineage>
</organism>
<sequence>MDDIVLVDTRSTYDNIICVSKPLDETVGDYFAISYRWGDHPQWRTKTPNYMGSVTSISRYNLVKLCKVLRKIIPYIWIDAVCINQADTVQRKPAIKNMDRIYERSERVVAVPDLCFCIQNRRMEMVTAEDIILVVEDISGTQRNFMNQNSRPSAQREEMRISERTIGLNGKKLDIIILRGDGVLIPFSDWDDYADVEWDVKFNQHTLIKHIINSRSSKYIDRLFAILPHVDEYKKMVPKLLEEGRAVNSMI</sequence>
<dbReference type="InterPro" id="IPR010730">
    <property type="entry name" value="HET"/>
</dbReference>
<dbReference type="PANTHER" id="PTHR24148:SF73">
    <property type="entry name" value="HET DOMAIN PROTEIN (AFU_ORTHOLOGUE AFUA_8G01020)"/>
    <property type="match status" value="1"/>
</dbReference>
<evidence type="ECO:0000259" key="1">
    <source>
        <dbReference type="Pfam" id="PF06985"/>
    </source>
</evidence>
<gene>
    <name evidence="2" type="ORF">EC973_002954</name>
</gene>
<comment type="caution">
    <text evidence="2">The sequence shown here is derived from an EMBL/GenBank/DDBJ whole genome shotgun (WGS) entry which is preliminary data.</text>
</comment>
<name>A0A8H7BLY2_9FUNG</name>
<proteinExistence type="predicted"/>
<dbReference type="EMBL" id="JABAYA010000188">
    <property type="protein sequence ID" value="KAF7722564.1"/>
    <property type="molecule type" value="Genomic_DNA"/>
</dbReference>
<reference evidence="2" key="1">
    <citation type="submission" date="2020-01" db="EMBL/GenBank/DDBJ databases">
        <title>Genome Sequencing of Three Apophysomyces-Like Fungal Strains Confirms a Novel Fungal Genus in the Mucoromycota with divergent Burkholderia-like Endosymbiotic Bacteria.</title>
        <authorList>
            <person name="Stajich J.E."/>
            <person name="Macias A.M."/>
            <person name="Carter-House D."/>
            <person name="Lovett B."/>
            <person name="Kasson L.R."/>
            <person name="Berry K."/>
            <person name="Grigoriev I."/>
            <person name="Chang Y."/>
            <person name="Spatafora J."/>
            <person name="Kasson M.T."/>
        </authorList>
    </citation>
    <scope>NUCLEOTIDE SEQUENCE</scope>
    <source>
        <strain evidence="2">NRRL A-21654</strain>
    </source>
</reference>
<dbReference type="AlphaFoldDB" id="A0A8H7BLY2"/>
<dbReference type="Proteomes" id="UP000605846">
    <property type="component" value="Unassembled WGS sequence"/>
</dbReference>
<dbReference type="PANTHER" id="PTHR24148">
    <property type="entry name" value="ANKYRIN REPEAT DOMAIN-CONTAINING PROTEIN 39 HOMOLOG-RELATED"/>
    <property type="match status" value="1"/>
</dbReference>
<keyword evidence="3" id="KW-1185">Reference proteome</keyword>
<dbReference type="Pfam" id="PF06985">
    <property type="entry name" value="HET"/>
    <property type="match status" value="1"/>
</dbReference>
<feature type="domain" description="Heterokaryon incompatibility" evidence="1">
    <location>
        <begin position="30"/>
        <end position="111"/>
    </location>
</feature>
<evidence type="ECO:0000313" key="2">
    <source>
        <dbReference type="EMBL" id="KAF7722564.1"/>
    </source>
</evidence>
<dbReference type="OrthoDB" id="2283534at2759"/>
<evidence type="ECO:0000313" key="3">
    <source>
        <dbReference type="Proteomes" id="UP000605846"/>
    </source>
</evidence>
<accession>A0A8H7BLY2</accession>